<feature type="signal peptide" evidence="15">
    <location>
        <begin position="1"/>
        <end position="20"/>
    </location>
</feature>
<comment type="caution">
    <text evidence="18">The sequence shown here is derived from an EMBL/GenBank/DDBJ whole genome shotgun (WGS) entry which is preliminary data.</text>
</comment>
<dbReference type="GO" id="GO:0038062">
    <property type="term" value="F:protein tyrosine kinase collagen receptor activity"/>
    <property type="evidence" value="ECO:0007669"/>
    <property type="project" value="TreeGrafter"/>
</dbReference>
<dbReference type="GO" id="GO:0005886">
    <property type="term" value="C:plasma membrane"/>
    <property type="evidence" value="ECO:0007669"/>
    <property type="project" value="UniProtKB-SubCell"/>
</dbReference>
<dbReference type="Pfam" id="PF21114">
    <property type="entry name" value="DDR1-2_DS-like"/>
    <property type="match status" value="1"/>
</dbReference>
<name>A0AAW0Y8H8_CHEQU</name>
<keyword evidence="8" id="KW-0472">Membrane</keyword>
<feature type="domain" description="F5/8 type C" evidence="17">
    <location>
        <begin position="26"/>
        <end position="181"/>
    </location>
</feature>
<keyword evidence="9" id="KW-1015">Disulfide bond</keyword>
<reference evidence="18 19" key="1">
    <citation type="journal article" date="2024" name="BMC Genomics">
        <title>Genome assembly of redclaw crayfish (Cherax quadricarinatus) provides insights into its immune adaptation and hypoxia tolerance.</title>
        <authorList>
            <person name="Liu Z."/>
            <person name="Zheng J."/>
            <person name="Li H."/>
            <person name="Fang K."/>
            <person name="Wang S."/>
            <person name="He J."/>
            <person name="Zhou D."/>
            <person name="Weng S."/>
            <person name="Chi M."/>
            <person name="Gu Z."/>
            <person name="He J."/>
            <person name="Li F."/>
            <person name="Wang M."/>
        </authorList>
    </citation>
    <scope>NUCLEOTIDE SEQUENCE [LARGE SCALE GENOMIC DNA]</scope>
    <source>
        <strain evidence="18">ZL_2023a</strain>
    </source>
</reference>
<dbReference type="Gene3D" id="1.10.510.10">
    <property type="entry name" value="Transferase(Phosphotransferase) domain 1"/>
    <property type="match status" value="1"/>
</dbReference>
<dbReference type="InterPro" id="IPR008979">
    <property type="entry name" value="Galactose-bd-like_sf"/>
</dbReference>
<feature type="chain" id="PRO_5043631817" description="Discoidin domain-containing receptor 2-like" evidence="15">
    <location>
        <begin position="21"/>
        <end position="932"/>
    </location>
</feature>
<comment type="catalytic activity">
    <reaction evidence="12">
        <text>L-tyrosyl-[protein] + ATP = O-phospho-L-tyrosyl-[protein] + ADP + H(+)</text>
        <dbReference type="Rhea" id="RHEA:10596"/>
        <dbReference type="Rhea" id="RHEA-COMP:10136"/>
        <dbReference type="Rhea" id="RHEA-COMP:20101"/>
        <dbReference type="ChEBI" id="CHEBI:15378"/>
        <dbReference type="ChEBI" id="CHEBI:30616"/>
        <dbReference type="ChEBI" id="CHEBI:46858"/>
        <dbReference type="ChEBI" id="CHEBI:61978"/>
        <dbReference type="ChEBI" id="CHEBI:456216"/>
        <dbReference type="EC" id="2.7.10.1"/>
    </reaction>
</comment>
<feature type="domain" description="Protein kinase" evidence="16">
    <location>
        <begin position="633"/>
        <end position="931"/>
    </location>
</feature>
<dbReference type="InterPro" id="IPR000719">
    <property type="entry name" value="Prot_kinase_dom"/>
</dbReference>
<dbReference type="InterPro" id="IPR017441">
    <property type="entry name" value="Protein_kinase_ATP_BS"/>
</dbReference>
<keyword evidence="2" id="KW-1003">Cell membrane</keyword>
<dbReference type="PROSITE" id="PS50011">
    <property type="entry name" value="PROTEIN_KINASE_DOM"/>
    <property type="match status" value="1"/>
</dbReference>
<comment type="similarity">
    <text evidence="13">Belongs to the protein kinase superfamily. Tyr protein kinase family. Insulin receptor subfamily.</text>
</comment>
<evidence type="ECO:0000259" key="16">
    <source>
        <dbReference type="PROSITE" id="PS50011"/>
    </source>
</evidence>
<dbReference type="GO" id="GO:0048680">
    <property type="term" value="P:positive regulation of axon regeneration"/>
    <property type="evidence" value="ECO:0007669"/>
    <property type="project" value="UniProtKB-ARBA"/>
</dbReference>
<dbReference type="CDD" id="cd00057">
    <property type="entry name" value="FA58C"/>
    <property type="match status" value="1"/>
</dbReference>
<evidence type="ECO:0000256" key="6">
    <source>
        <dbReference type="ARBA" id="ARBA00022840"/>
    </source>
</evidence>
<dbReference type="Gene3D" id="2.60.120.1190">
    <property type="match status" value="1"/>
</dbReference>
<dbReference type="InterPro" id="IPR008266">
    <property type="entry name" value="Tyr_kinase_AS"/>
</dbReference>
<sequence>MDPPLLFLLLFCVTLVPVSCLHTGQCEAALGMQSGAIPDERLSASSYFDAAVNAMYGRAHVEAGGGAWCPREMVHGGGQEFLEVNLGVLHVVTKVEVQGRFGNGQGKEFARQYKLQLWRPGLDHWVTYVDGRGQELLEGNSNTYLAKTSQLSPPMIAARVRFVPYSDHPRTVCMRVELYGCQYSDGLVSYSMPDGDPRGSDTALTDLTYDGSRKDGWLSGGLGQLTDGEMGHTNFRVDALAMGRGYEWVGWKNTTRQGQPVEITFEFDSVRNFSAVHIYANNLFTKDSQVFSHARVLFSMGGEHFHAQEAVEYEYVVDRIFENARNVTIRLHNAAAKYIKLQLYFALKWIMISEVSFDSVPCHCNLTDEDVTLSVSTEKMNEERFVEERTSVVPAEETSALLLGGLICVALIFGTLPVVLGVKYYHKWLTRKSNKKSPSSPDTGMDSRKVSMKMKDLHINVNLSPVSNGYAKAKGKLYGHVTMDEETTAMYQEPFKGPIHNPGYYTLGHTVTSSEIPLKCPLPTDTDDSVDYAIPDVNMTPPPPFSEVYSPPPPPVPLTQPPATLPTVCNLRDVPLAPVPSLPPPPDQEYYTAPLLCQPSHIQGVTGTVIYAVADDTSLGKERRVPEVPRTHLRVVENLGEGVFGVVQLCELKDATGIGCRRVAMKSLKVGASEDAKDDFRKECRVLSRVDNQNIVKLLGVVNTSEPLCMLLEYMDYGDLYQFLRRHVTEGISSVSFKGVSTSIKEPPFVSYGALIYIVTQIASGMKYLETLNVVHRDLATRNCLVGRSLTIKISDFGMSRPLYSNDYYRLSDSRALLPIRWMAWESVLQGRFSTKSDVWAFGVTMWEILTMARRQPYDELSDDGVLENVSHCYHDDGSGMMLLPQPALCPREMYDMMAACWRPNDRQRPPFWEILMFLQRKNLGYTLDYLD</sequence>
<feature type="binding site" evidence="14">
    <location>
        <position position="666"/>
    </location>
    <ligand>
        <name>ATP</name>
        <dbReference type="ChEBI" id="CHEBI:30616"/>
    </ligand>
</feature>
<dbReference type="SUPFAM" id="SSF49785">
    <property type="entry name" value="Galactose-binding domain-like"/>
    <property type="match status" value="1"/>
</dbReference>
<dbReference type="Proteomes" id="UP001445076">
    <property type="component" value="Unassembled WGS sequence"/>
</dbReference>
<evidence type="ECO:0000256" key="4">
    <source>
        <dbReference type="ARBA" id="ARBA00022729"/>
    </source>
</evidence>
<dbReference type="InterPro" id="IPR000421">
    <property type="entry name" value="FA58C"/>
</dbReference>
<dbReference type="EMBL" id="JARKIK010000017">
    <property type="protein sequence ID" value="KAK8746489.1"/>
    <property type="molecule type" value="Genomic_DNA"/>
</dbReference>
<dbReference type="InterPro" id="IPR048525">
    <property type="entry name" value="DDR1-2_DS-like"/>
</dbReference>
<evidence type="ECO:0000259" key="17">
    <source>
        <dbReference type="PROSITE" id="PS50022"/>
    </source>
</evidence>
<keyword evidence="5 14" id="KW-0547">Nucleotide-binding</keyword>
<evidence type="ECO:0000256" key="2">
    <source>
        <dbReference type="ARBA" id="ARBA00022475"/>
    </source>
</evidence>
<evidence type="ECO:0000256" key="9">
    <source>
        <dbReference type="ARBA" id="ARBA00023157"/>
    </source>
</evidence>
<dbReference type="GO" id="GO:0005518">
    <property type="term" value="F:collagen binding"/>
    <property type="evidence" value="ECO:0007669"/>
    <property type="project" value="TreeGrafter"/>
</dbReference>
<dbReference type="PROSITE" id="PS00107">
    <property type="entry name" value="PROTEIN_KINASE_ATP"/>
    <property type="match status" value="1"/>
</dbReference>
<dbReference type="Gene3D" id="2.60.120.260">
    <property type="entry name" value="Galactose-binding domain-like"/>
    <property type="match status" value="1"/>
</dbReference>
<keyword evidence="3" id="KW-0812">Transmembrane</keyword>
<evidence type="ECO:0000256" key="10">
    <source>
        <dbReference type="ARBA" id="ARBA00023170"/>
    </source>
</evidence>
<dbReference type="PROSITE" id="PS01286">
    <property type="entry name" value="FA58C_2"/>
    <property type="match status" value="1"/>
</dbReference>
<evidence type="ECO:0000256" key="5">
    <source>
        <dbReference type="ARBA" id="ARBA00022741"/>
    </source>
</evidence>
<dbReference type="PROSITE" id="PS00109">
    <property type="entry name" value="PROTEIN_KINASE_TYR"/>
    <property type="match status" value="1"/>
</dbReference>
<evidence type="ECO:0000256" key="3">
    <source>
        <dbReference type="ARBA" id="ARBA00022692"/>
    </source>
</evidence>
<evidence type="ECO:0000256" key="7">
    <source>
        <dbReference type="ARBA" id="ARBA00022989"/>
    </source>
</evidence>
<dbReference type="SMART" id="SM00219">
    <property type="entry name" value="TyrKc"/>
    <property type="match status" value="1"/>
</dbReference>
<evidence type="ECO:0000256" key="11">
    <source>
        <dbReference type="ARBA" id="ARBA00023180"/>
    </source>
</evidence>
<evidence type="ECO:0000313" key="19">
    <source>
        <dbReference type="Proteomes" id="UP001445076"/>
    </source>
</evidence>
<dbReference type="FunFam" id="2.60.120.260:FF:000007">
    <property type="entry name" value="Discoidin domain receptor tyrosine kinase 1"/>
    <property type="match status" value="1"/>
</dbReference>
<evidence type="ECO:0000313" key="18">
    <source>
        <dbReference type="EMBL" id="KAK8746489.1"/>
    </source>
</evidence>
<dbReference type="PROSITE" id="PS50022">
    <property type="entry name" value="FA58C_3"/>
    <property type="match status" value="1"/>
</dbReference>
<keyword evidence="10" id="KW-0675">Receptor</keyword>
<dbReference type="Gene3D" id="3.30.200.20">
    <property type="entry name" value="Phosphorylase Kinase, domain 1"/>
    <property type="match status" value="1"/>
</dbReference>
<dbReference type="PANTHER" id="PTHR24416:SF580">
    <property type="entry name" value="DISCOIDIN DOMAIN RECEPTOR, ISOFORM F"/>
    <property type="match status" value="1"/>
</dbReference>
<protein>
    <recommendedName>
        <fullName evidence="20">Discoidin domain-containing receptor 2-like</fullName>
    </recommendedName>
</protein>
<dbReference type="Pfam" id="PF00754">
    <property type="entry name" value="F5_F8_type_C"/>
    <property type="match status" value="1"/>
</dbReference>
<evidence type="ECO:0000256" key="13">
    <source>
        <dbReference type="ARBA" id="ARBA00061639"/>
    </source>
</evidence>
<dbReference type="PROSITE" id="PS01285">
    <property type="entry name" value="FA58C_1"/>
    <property type="match status" value="1"/>
</dbReference>
<evidence type="ECO:0000256" key="12">
    <source>
        <dbReference type="ARBA" id="ARBA00051243"/>
    </source>
</evidence>
<evidence type="ECO:0000256" key="1">
    <source>
        <dbReference type="ARBA" id="ARBA00004251"/>
    </source>
</evidence>
<dbReference type="GO" id="GO:0051897">
    <property type="term" value="P:positive regulation of phosphatidylinositol 3-kinase/protein kinase B signal transduction"/>
    <property type="evidence" value="ECO:0007669"/>
    <property type="project" value="TreeGrafter"/>
</dbReference>
<dbReference type="Pfam" id="PF07714">
    <property type="entry name" value="PK_Tyr_Ser-Thr"/>
    <property type="match status" value="1"/>
</dbReference>
<dbReference type="FunFam" id="1.10.510.10:FF:000053">
    <property type="entry name" value="Epithelial discoidin domain-containing receptor 1"/>
    <property type="match status" value="1"/>
</dbReference>
<dbReference type="InterPro" id="IPR050122">
    <property type="entry name" value="RTK"/>
</dbReference>
<dbReference type="AlphaFoldDB" id="A0AAW0Y8H8"/>
<keyword evidence="4 15" id="KW-0732">Signal</keyword>
<comment type="subcellular location">
    <subcellularLocation>
        <location evidence="1">Cell membrane</location>
        <topology evidence="1">Single-pass type I membrane protein</topology>
    </subcellularLocation>
</comment>
<dbReference type="InterPro" id="IPR020635">
    <property type="entry name" value="Tyr_kinase_cat_dom"/>
</dbReference>
<dbReference type="InterPro" id="IPR001245">
    <property type="entry name" value="Ser-Thr/Tyr_kinase_cat_dom"/>
</dbReference>
<dbReference type="InterPro" id="IPR011009">
    <property type="entry name" value="Kinase-like_dom_sf"/>
</dbReference>
<dbReference type="GO" id="GO:0043235">
    <property type="term" value="C:receptor complex"/>
    <property type="evidence" value="ECO:0007669"/>
    <property type="project" value="TreeGrafter"/>
</dbReference>
<organism evidence="18 19">
    <name type="scientific">Cherax quadricarinatus</name>
    <name type="common">Australian red claw crayfish</name>
    <dbReference type="NCBI Taxonomy" id="27406"/>
    <lineage>
        <taxon>Eukaryota</taxon>
        <taxon>Metazoa</taxon>
        <taxon>Ecdysozoa</taxon>
        <taxon>Arthropoda</taxon>
        <taxon>Crustacea</taxon>
        <taxon>Multicrustacea</taxon>
        <taxon>Malacostraca</taxon>
        <taxon>Eumalacostraca</taxon>
        <taxon>Eucarida</taxon>
        <taxon>Decapoda</taxon>
        <taxon>Pleocyemata</taxon>
        <taxon>Astacidea</taxon>
        <taxon>Parastacoidea</taxon>
        <taxon>Parastacidae</taxon>
        <taxon>Cherax</taxon>
    </lineage>
</organism>
<dbReference type="PANTHER" id="PTHR24416">
    <property type="entry name" value="TYROSINE-PROTEIN KINASE RECEPTOR"/>
    <property type="match status" value="1"/>
</dbReference>
<dbReference type="GO" id="GO:0005524">
    <property type="term" value="F:ATP binding"/>
    <property type="evidence" value="ECO:0007669"/>
    <property type="project" value="UniProtKB-UniRule"/>
</dbReference>
<dbReference type="SMART" id="SM00231">
    <property type="entry name" value="FA58C"/>
    <property type="match status" value="1"/>
</dbReference>
<keyword evidence="6 14" id="KW-0067">ATP-binding</keyword>
<keyword evidence="7" id="KW-1133">Transmembrane helix</keyword>
<evidence type="ECO:0000256" key="8">
    <source>
        <dbReference type="ARBA" id="ARBA00023136"/>
    </source>
</evidence>
<keyword evidence="11" id="KW-0325">Glycoprotein</keyword>
<evidence type="ECO:0000256" key="14">
    <source>
        <dbReference type="PROSITE-ProRule" id="PRU10141"/>
    </source>
</evidence>
<evidence type="ECO:0008006" key="20">
    <source>
        <dbReference type="Google" id="ProtNLM"/>
    </source>
</evidence>
<dbReference type="PRINTS" id="PR00109">
    <property type="entry name" value="TYRKINASE"/>
</dbReference>
<gene>
    <name evidence="18" type="ORF">OTU49_017040</name>
</gene>
<keyword evidence="19" id="KW-1185">Reference proteome</keyword>
<dbReference type="SUPFAM" id="SSF56112">
    <property type="entry name" value="Protein kinase-like (PK-like)"/>
    <property type="match status" value="1"/>
</dbReference>
<accession>A0AAW0Y8H8</accession>
<evidence type="ECO:0000256" key="15">
    <source>
        <dbReference type="SAM" id="SignalP"/>
    </source>
</evidence>
<proteinExistence type="inferred from homology"/>